<feature type="domain" description="NTF2" evidence="4">
    <location>
        <begin position="6"/>
        <end position="120"/>
    </location>
</feature>
<dbReference type="InterPro" id="IPR045875">
    <property type="entry name" value="NTF2"/>
</dbReference>
<dbReference type="GO" id="GO:0005737">
    <property type="term" value="C:cytoplasm"/>
    <property type="evidence" value="ECO:0007669"/>
    <property type="project" value="UniProtKB-SubCell"/>
</dbReference>
<dbReference type="GO" id="GO:0006606">
    <property type="term" value="P:protein import into nucleus"/>
    <property type="evidence" value="ECO:0007669"/>
    <property type="project" value="UniProtKB-ARBA"/>
</dbReference>
<evidence type="ECO:0000313" key="6">
    <source>
        <dbReference type="Proteomes" id="UP000054018"/>
    </source>
</evidence>
<sequence length="123" mass="13903">MDINAIARKFTDFYYQTFDTERHGLALLYKDESMLTWEGQQILGVNAIIQKLTSLPFGKVQHQVSTVDAQPSVPNTANLIVSVTGFLLVDDDSNPIRYSQAFHLVSSDGGYYVYNDIFRLNYG</sequence>
<dbReference type="CDD" id="cd00780">
    <property type="entry name" value="NTF2"/>
    <property type="match status" value="1"/>
</dbReference>
<dbReference type="EMBL" id="KN833840">
    <property type="protein sequence ID" value="KIK17023.1"/>
    <property type="molecule type" value="Genomic_DNA"/>
</dbReference>
<dbReference type="Pfam" id="PF02136">
    <property type="entry name" value="NTF2"/>
    <property type="match status" value="1"/>
</dbReference>
<evidence type="ECO:0000256" key="1">
    <source>
        <dbReference type="ARBA" id="ARBA00022490"/>
    </source>
</evidence>
<dbReference type="FunFam" id="3.10.450.50:FF:000005">
    <property type="entry name" value="Nuclear transport factor 2"/>
    <property type="match status" value="1"/>
</dbReference>
<dbReference type="InterPro" id="IPR002075">
    <property type="entry name" value="NTF2_dom"/>
</dbReference>
<reference evidence="6" key="2">
    <citation type="submission" date="2015-01" db="EMBL/GenBank/DDBJ databases">
        <title>Evolutionary Origins and Diversification of the Mycorrhizal Mutualists.</title>
        <authorList>
            <consortium name="DOE Joint Genome Institute"/>
            <consortium name="Mycorrhizal Genomics Consortium"/>
            <person name="Kohler A."/>
            <person name="Kuo A."/>
            <person name="Nagy L.G."/>
            <person name="Floudas D."/>
            <person name="Copeland A."/>
            <person name="Barry K.W."/>
            <person name="Cichocki N."/>
            <person name="Veneault-Fourrey C."/>
            <person name="LaButti K."/>
            <person name="Lindquist E.A."/>
            <person name="Lipzen A."/>
            <person name="Lundell T."/>
            <person name="Morin E."/>
            <person name="Murat C."/>
            <person name="Riley R."/>
            <person name="Ohm R."/>
            <person name="Sun H."/>
            <person name="Tunlid A."/>
            <person name="Henrissat B."/>
            <person name="Grigoriev I.V."/>
            <person name="Hibbett D.S."/>
            <person name="Martin F."/>
        </authorList>
    </citation>
    <scope>NUCLEOTIDE SEQUENCE [LARGE SCALE GENOMIC DNA]</scope>
    <source>
        <strain evidence="6">441</strain>
    </source>
</reference>
<accession>A0A0C9ZAX0</accession>
<name>A0A0C9ZAX0_9AGAM</name>
<dbReference type="OrthoDB" id="6507044at2759"/>
<dbReference type="InterPro" id="IPR018222">
    <property type="entry name" value="Nuclear_transport_factor_2_euk"/>
</dbReference>
<evidence type="ECO:0000259" key="4">
    <source>
        <dbReference type="PROSITE" id="PS50177"/>
    </source>
</evidence>
<dbReference type="SUPFAM" id="SSF54427">
    <property type="entry name" value="NTF2-like"/>
    <property type="match status" value="1"/>
</dbReference>
<dbReference type="PROSITE" id="PS50177">
    <property type="entry name" value="NTF2_DOMAIN"/>
    <property type="match status" value="1"/>
</dbReference>
<keyword evidence="3" id="KW-0653">Protein transport</keyword>
<proteinExistence type="predicted"/>
<dbReference type="InterPro" id="IPR032710">
    <property type="entry name" value="NTF2-like_dom_sf"/>
</dbReference>
<dbReference type="STRING" id="765257.A0A0C9ZAX0"/>
<keyword evidence="3" id="KW-0813">Transport</keyword>
<organism evidence="5 6">
    <name type="scientific">Pisolithus microcarpus 441</name>
    <dbReference type="NCBI Taxonomy" id="765257"/>
    <lineage>
        <taxon>Eukaryota</taxon>
        <taxon>Fungi</taxon>
        <taxon>Dikarya</taxon>
        <taxon>Basidiomycota</taxon>
        <taxon>Agaricomycotina</taxon>
        <taxon>Agaricomycetes</taxon>
        <taxon>Agaricomycetidae</taxon>
        <taxon>Boletales</taxon>
        <taxon>Sclerodermatineae</taxon>
        <taxon>Pisolithaceae</taxon>
        <taxon>Pisolithus</taxon>
    </lineage>
</organism>
<dbReference type="PANTHER" id="PTHR12612">
    <property type="entry name" value="NUCLEAR TRANSPORT FACTOR 2"/>
    <property type="match status" value="1"/>
</dbReference>
<protein>
    <recommendedName>
        <fullName evidence="2 3">Nuclear transport factor 2</fullName>
        <shortName evidence="3">NTF-2</shortName>
    </recommendedName>
</protein>
<comment type="subcellular location">
    <subcellularLocation>
        <location evidence="3">Cytoplasm</location>
    </subcellularLocation>
    <subcellularLocation>
        <location evidence="3">Nucleus</location>
    </subcellularLocation>
</comment>
<dbReference type="Gene3D" id="3.10.450.50">
    <property type="match status" value="1"/>
</dbReference>
<dbReference type="GO" id="GO:0005635">
    <property type="term" value="C:nuclear envelope"/>
    <property type="evidence" value="ECO:0007669"/>
    <property type="project" value="UniProtKB-ARBA"/>
</dbReference>
<evidence type="ECO:0000256" key="3">
    <source>
        <dbReference type="RuleBase" id="RU369002"/>
    </source>
</evidence>
<dbReference type="Proteomes" id="UP000054018">
    <property type="component" value="Unassembled WGS sequence"/>
</dbReference>
<keyword evidence="6" id="KW-1185">Reference proteome</keyword>
<dbReference type="HOGENOM" id="CLU_131642_0_0_1"/>
<evidence type="ECO:0000313" key="5">
    <source>
        <dbReference type="EMBL" id="KIK17023.1"/>
    </source>
</evidence>
<keyword evidence="3" id="KW-0539">Nucleus</keyword>
<keyword evidence="1 3" id="KW-0963">Cytoplasm</keyword>
<comment type="function">
    <text evidence="3">Has a role in nuclear-cytoplasmic transport of proteins and mRNAs.</text>
</comment>
<dbReference type="GO" id="GO:0051028">
    <property type="term" value="P:mRNA transport"/>
    <property type="evidence" value="ECO:0007669"/>
    <property type="project" value="UniProtKB-UniRule"/>
</dbReference>
<reference evidence="5 6" key="1">
    <citation type="submission" date="2014-04" db="EMBL/GenBank/DDBJ databases">
        <authorList>
            <consortium name="DOE Joint Genome Institute"/>
            <person name="Kuo A."/>
            <person name="Kohler A."/>
            <person name="Costa M.D."/>
            <person name="Nagy L.G."/>
            <person name="Floudas D."/>
            <person name="Copeland A."/>
            <person name="Barry K.W."/>
            <person name="Cichocki N."/>
            <person name="Veneault-Fourrey C."/>
            <person name="LaButti K."/>
            <person name="Lindquist E.A."/>
            <person name="Lipzen A."/>
            <person name="Lundell T."/>
            <person name="Morin E."/>
            <person name="Murat C."/>
            <person name="Sun H."/>
            <person name="Tunlid A."/>
            <person name="Henrissat B."/>
            <person name="Grigoriev I.V."/>
            <person name="Hibbett D.S."/>
            <person name="Martin F."/>
            <person name="Nordberg H.P."/>
            <person name="Cantor M.N."/>
            <person name="Hua S.X."/>
        </authorList>
    </citation>
    <scope>NUCLEOTIDE SEQUENCE [LARGE SCALE GENOMIC DNA]</scope>
    <source>
        <strain evidence="5 6">441</strain>
    </source>
</reference>
<gene>
    <name evidence="5" type="ORF">PISMIDRAFT_685758</name>
</gene>
<evidence type="ECO:0000256" key="2">
    <source>
        <dbReference type="ARBA" id="ARBA00026247"/>
    </source>
</evidence>
<dbReference type="AlphaFoldDB" id="A0A0C9ZAX0"/>